<reference evidence="2" key="1">
    <citation type="journal article" date="2022" name="New Phytol.">
        <title>Evolutionary transition to the ectomycorrhizal habit in the genomes of a hyperdiverse lineage of mushroom-forming fungi.</title>
        <authorList>
            <person name="Looney B."/>
            <person name="Miyauchi S."/>
            <person name="Morin E."/>
            <person name="Drula E."/>
            <person name="Courty P.E."/>
            <person name="Kohler A."/>
            <person name="Kuo A."/>
            <person name="LaButti K."/>
            <person name="Pangilinan J."/>
            <person name="Lipzen A."/>
            <person name="Riley R."/>
            <person name="Andreopoulos W."/>
            <person name="He G."/>
            <person name="Johnson J."/>
            <person name="Nolan M."/>
            <person name="Tritt A."/>
            <person name="Barry K.W."/>
            <person name="Grigoriev I.V."/>
            <person name="Nagy L.G."/>
            <person name="Hibbett D."/>
            <person name="Henrissat B."/>
            <person name="Matheny P.B."/>
            <person name="Labbe J."/>
            <person name="Martin F.M."/>
        </authorList>
    </citation>
    <scope>NUCLEOTIDE SEQUENCE</scope>
    <source>
        <strain evidence="2">BPL690</strain>
    </source>
</reference>
<gene>
    <name evidence="2" type="ORF">B0F90DRAFT_1670983</name>
</gene>
<proteinExistence type="predicted"/>
<evidence type="ECO:0000313" key="3">
    <source>
        <dbReference type="Proteomes" id="UP001203297"/>
    </source>
</evidence>
<name>A0AAD4QG51_9AGAM</name>
<dbReference type="AlphaFoldDB" id="A0AAD4QG51"/>
<dbReference type="Proteomes" id="UP001203297">
    <property type="component" value="Unassembled WGS sequence"/>
</dbReference>
<organism evidence="2 3">
    <name type="scientific">Multifurca ochricompacta</name>
    <dbReference type="NCBI Taxonomy" id="376703"/>
    <lineage>
        <taxon>Eukaryota</taxon>
        <taxon>Fungi</taxon>
        <taxon>Dikarya</taxon>
        <taxon>Basidiomycota</taxon>
        <taxon>Agaricomycotina</taxon>
        <taxon>Agaricomycetes</taxon>
        <taxon>Russulales</taxon>
        <taxon>Russulaceae</taxon>
        <taxon>Multifurca</taxon>
    </lineage>
</organism>
<comment type="caution">
    <text evidence="2">The sequence shown here is derived from an EMBL/GenBank/DDBJ whole genome shotgun (WGS) entry which is preliminary data.</text>
</comment>
<dbReference type="EMBL" id="WTXG01000107">
    <property type="protein sequence ID" value="KAI0292986.1"/>
    <property type="molecule type" value="Genomic_DNA"/>
</dbReference>
<keyword evidence="3" id="KW-1185">Reference proteome</keyword>
<sequence length="170" mass="19448">MLDAGTHAPNEDNVSNVGLDPPSWQRLVRGTLAALIRDDPGAPGLDATSIHPDNPVVNTPREHIYSMLQHLVDLYAPTNSASRTAEFEQIRRNFHARLTAATEAQTKRQFLVAGTDQKIRQELEQELRATIRHDLESQRDALTEDVRRVMRDEISRDITTWRVMYREERP</sequence>
<protein>
    <submittedName>
        <fullName evidence="2">Uncharacterized protein</fullName>
    </submittedName>
</protein>
<feature type="region of interest" description="Disordered" evidence="1">
    <location>
        <begin position="1"/>
        <end position="20"/>
    </location>
</feature>
<evidence type="ECO:0000256" key="1">
    <source>
        <dbReference type="SAM" id="MobiDB-lite"/>
    </source>
</evidence>
<evidence type="ECO:0000313" key="2">
    <source>
        <dbReference type="EMBL" id="KAI0292986.1"/>
    </source>
</evidence>
<accession>A0AAD4QG51</accession>